<feature type="signal peptide" evidence="1">
    <location>
        <begin position="1"/>
        <end position="29"/>
    </location>
</feature>
<gene>
    <name evidence="2" type="ORF">FCG67_02195</name>
</gene>
<name>A0ABY2RQW3_9NOCA</name>
<keyword evidence="3" id="KW-1185">Reference proteome</keyword>
<dbReference type="EMBL" id="SUMD01000001">
    <property type="protein sequence ID" value="TJZ81456.1"/>
    <property type="molecule type" value="Genomic_DNA"/>
</dbReference>
<keyword evidence="1" id="KW-0732">Signal</keyword>
<evidence type="ECO:0000313" key="3">
    <source>
        <dbReference type="Proteomes" id="UP000305109"/>
    </source>
</evidence>
<accession>A0ABY2RQW3</accession>
<evidence type="ECO:0000313" key="2">
    <source>
        <dbReference type="EMBL" id="TJZ81456.1"/>
    </source>
</evidence>
<sequence length="232" mass="24149">MSRSTLRSRPGRFLAAAVAATAVLGGALAAGAGSAIAQNGSSVGSLEGLGSVAEESATAVFDNITVTKEVVGADLRIPGTTFGYRTTVAASGAPPRELTRLLALEPGDNEAVARPVDGTAKVTYTASDGTRRTEPAQLTWATWTLTDGSKSTGWELSTAGWQISADQPLVLETRYQWIGQSRNSGHEGFRDRFDTAFALEVTGLGRVQKSAMGPQTQCMSECSAAIFTPFGS</sequence>
<comment type="caution">
    <text evidence="2">The sequence shown here is derived from an EMBL/GenBank/DDBJ whole genome shotgun (WGS) entry which is preliminary data.</text>
</comment>
<evidence type="ECO:0008006" key="4">
    <source>
        <dbReference type="Google" id="ProtNLM"/>
    </source>
</evidence>
<reference evidence="2 3" key="1">
    <citation type="submission" date="2019-04" db="EMBL/GenBank/DDBJ databases">
        <title>Rhodococcus oryzae sp. nov., a novel actinomycete isolated from rhizosphere soil of rice (Oryza sativa L.).</title>
        <authorList>
            <person name="Li C."/>
        </authorList>
    </citation>
    <scope>NUCLEOTIDE SEQUENCE [LARGE SCALE GENOMIC DNA]</scope>
    <source>
        <strain evidence="2 3">NEAU-CX67</strain>
    </source>
</reference>
<evidence type="ECO:0000256" key="1">
    <source>
        <dbReference type="SAM" id="SignalP"/>
    </source>
</evidence>
<feature type="chain" id="PRO_5046092723" description="DUF3047 domain-containing protein" evidence="1">
    <location>
        <begin position="30"/>
        <end position="232"/>
    </location>
</feature>
<protein>
    <recommendedName>
        <fullName evidence="4">DUF3047 domain-containing protein</fullName>
    </recommendedName>
</protein>
<dbReference type="RefSeq" id="WP_136906690.1">
    <property type="nucleotide sequence ID" value="NZ_SUMD01000001.1"/>
</dbReference>
<dbReference type="Proteomes" id="UP000305109">
    <property type="component" value="Unassembled WGS sequence"/>
</dbReference>
<proteinExistence type="predicted"/>
<organism evidence="2 3">
    <name type="scientific">Rhodococcus oryzae</name>
    <dbReference type="NCBI Taxonomy" id="2571143"/>
    <lineage>
        <taxon>Bacteria</taxon>
        <taxon>Bacillati</taxon>
        <taxon>Actinomycetota</taxon>
        <taxon>Actinomycetes</taxon>
        <taxon>Mycobacteriales</taxon>
        <taxon>Nocardiaceae</taxon>
        <taxon>Rhodococcus</taxon>
    </lineage>
</organism>